<evidence type="ECO:0000256" key="6">
    <source>
        <dbReference type="ARBA" id="ARBA00023002"/>
    </source>
</evidence>
<feature type="domain" description="Glucose-methanol-choline oxidoreductase N-terminal" evidence="10">
    <location>
        <begin position="268"/>
        <end position="282"/>
    </location>
</feature>
<dbReference type="PANTHER" id="PTHR11552">
    <property type="entry name" value="GLUCOSE-METHANOL-CHOLINE GMC OXIDOREDUCTASE"/>
    <property type="match status" value="1"/>
</dbReference>
<dbReference type="SUPFAM" id="SSF54373">
    <property type="entry name" value="FAD-linked reductases, C-terminal domain"/>
    <property type="match status" value="1"/>
</dbReference>
<dbReference type="RefSeq" id="XP_043004174.1">
    <property type="nucleotide sequence ID" value="XM_043158819.1"/>
</dbReference>
<keyword evidence="5 9" id="KW-0274">FAD</keyword>
<dbReference type="PANTHER" id="PTHR11552:SF201">
    <property type="entry name" value="GLUCOSE-METHANOL-CHOLINE OXIDOREDUCTASE N-TERMINAL DOMAIN-CONTAINING PROTEIN"/>
    <property type="match status" value="1"/>
</dbReference>
<comment type="caution">
    <text evidence="11">The sequence shown here is derived from an EMBL/GenBank/DDBJ whole genome shotgun (WGS) entry which is preliminary data.</text>
</comment>
<name>A0A9P7RRF7_9AGAR</name>
<evidence type="ECO:0000256" key="9">
    <source>
        <dbReference type="PIRSR" id="PIRSR000137-2"/>
    </source>
</evidence>
<feature type="binding site" evidence="9">
    <location>
        <position position="229"/>
    </location>
    <ligand>
        <name>FAD</name>
        <dbReference type="ChEBI" id="CHEBI:57692"/>
    </ligand>
</feature>
<feature type="active site" description="Proton donor" evidence="8">
    <location>
        <position position="514"/>
    </location>
</feature>
<evidence type="ECO:0000256" key="1">
    <source>
        <dbReference type="ARBA" id="ARBA00001974"/>
    </source>
</evidence>
<dbReference type="InterPro" id="IPR007867">
    <property type="entry name" value="GMC_OxRtase_C"/>
</dbReference>
<dbReference type="GO" id="GO:0016614">
    <property type="term" value="F:oxidoreductase activity, acting on CH-OH group of donors"/>
    <property type="evidence" value="ECO:0007669"/>
    <property type="project" value="InterPro"/>
</dbReference>
<keyword evidence="3" id="KW-0285">Flavoprotein</keyword>
<evidence type="ECO:0000313" key="12">
    <source>
        <dbReference type="Proteomes" id="UP001049176"/>
    </source>
</evidence>
<dbReference type="GO" id="GO:0050660">
    <property type="term" value="F:flavin adenine dinucleotide binding"/>
    <property type="evidence" value="ECO:0007669"/>
    <property type="project" value="InterPro"/>
</dbReference>
<dbReference type="GeneID" id="66082725"/>
<comment type="cofactor">
    <cofactor evidence="1 9">
        <name>FAD</name>
        <dbReference type="ChEBI" id="CHEBI:57692"/>
    </cofactor>
</comment>
<dbReference type="SUPFAM" id="SSF51905">
    <property type="entry name" value="FAD/NAD(P)-binding domain"/>
    <property type="match status" value="1"/>
</dbReference>
<dbReference type="AlphaFoldDB" id="A0A9P7RRF7"/>
<keyword evidence="7" id="KW-0325">Glycoprotein</keyword>
<sequence>MSDPTTSSYDFVIVGGGTAGSVVASRLSEDFNVTVCVLEAGKDNTCFGFRNLGRPDILWPFTSVPQPFANDRVVSNLRGKALGGCSTVNLLTAMRGNAAEYDAYETLGNNGWNWKNLLPYFQKSETHTVTPEDRAQFGVELNMAYHGTDGPIHRTFPKWTSSGLSHYFEAMKSLGYKYNKDPCDGDNSGVWPVQFSIHATDAVRTDAASGYLKPAEKRDNLHVLTGTYVTKIILEQHNGLAVAEGVEYIKDGETFRALAKREVILCAGAYKSPQILEISGIGDSKILKEHGLQCHVNLPGRFDHFWCSFTAETTAEIETHEVLFDRARAAQEWELYEKTKSGLLATNLGGSGFTMLPCVSFMDKDKFANLRAEASKLHPEEYEKVANVRKKWLTIGEVPFLELAFISGFMPTGDQQPEPGKKYVSCFIAIQHPFARGTVHIGSADPSAAPNIDPRLLDNKVDMGIMVEAIKFVRRIFASGEFKGTTKEIIPGVSVSSDEELEKFVRDVVQTVWHPIGTASMLPREDGGVVDASLKVYGTANLRVMDASIMPIHISGHPMLTVYAIAEKAADMIKSSYV</sequence>
<keyword evidence="12" id="KW-1185">Reference proteome</keyword>
<organism evidence="11 12">
    <name type="scientific">Marasmius oreades</name>
    <name type="common">fairy-ring Marasmius</name>
    <dbReference type="NCBI Taxonomy" id="181124"/>
    <lineage>
        <taxon>Eukaryota</taxon>
        <taxon>Fungi</taxon>
        <taxon>Dikarya</taxon>
        <taxon>Basidiomycota</taxon>
        <taxon>Agaricomycotina</taxon>
        <taxon>Agaricomycetes</taxon>
        <taxon>Agaricomycetidae</taxon>
        <taxon>Agaricales</taxon>
        <taxon>Marasmiineae</taxon>
        <taxon>Marasmiaceae</taxon>
        <taxon>Marasmius</taxon>
    </lineage>
</organism>
<evidence type="ECO:0000313" key="11">
    <source>
        <dbReference type="EMBL" id="KAG7087703.1"/>
    </source>
</evidence>
<feature type="active site" description="Proton acceptor" evidence="8">
    <location>
        <position position="557"/>
    </location>
</feature>
<evidence type="ECO:0000256" key="2">
    <source>
        <dbReference type="ARBA" id="ARBA00010790"/>
    </source>
</evidence>
<evidence type="ECO:0000256" key="8">
    <source>
        <dbReference type="PIRSR" id="PIRSR000137-1"/>
    </source>
</evidence>
<proteinExistence type="inferred from homology"/>
<evidence type="ECO:0000256" key="4">
    <source>
        <dbReference type="ARBA" id="ARBA00022729"/>
    </source>
</evidence>
<dbReference type="Proteomes" id="UP001049176">
    <property type="component" value="Chromosome 9"/>
</dbReference>
<protein>
    <recommendedName>
        <fullName evidence="10">Glucose-methanol-choline oxidoreductase N-terminal domain-containing protein</fullName>
    </recommendedName>
</protein>
<dbReference type="KEGG" id="more:E1B28_013650"/>
<comment type="similarity">
    <text evidence="2">Belongs to the GMC oxidoreductase family.</text>
</comment>
<dbReference type="PROSITE" id="PS00624">
    <property type="entry name" value="GMC_OXRED_2"/>
    <property type="match status" value="1"/>
</dbReference>
<evidence type="ECO:0000256" key="3">
    <source>
        <dbReference type="ARBA" id="ARBA00022630"/>
    </source>
</evidence>
<dbReference type="InterPro" id="IPR012132">
    <property type="entry name" value="GMC_OxRdtase"/>
</dbReference>
<gene>
    <name evidence="11" type="ORF">E1B28_013650</name>
</gene>
<keyword evidence="6" id="KW-0560">Oxidoreductase</keyword>
<dbReference type="InterPro" id="IPR000172">
    <property type="entry name" value="GMC_OxRdtase_N"/>
</dbReference>
<evidence type="ECO:0000259" key="10">
    <source>
        <dbReference type="PROSITE" id="PS00624"/>
    </source>
</evidence>
<evidence type="ECO:0000256" key="7">
    <source>
        <dbReference type="ARBA" id="ARBA00023180"/>
    </source>
</evidence>
<dbReference type="Pfam" id="PF00732">
    <property type="entry name" value="GMC_oxred_N"/>
    <property type="match status" value="1"/>
</dbReference>
<dbReference type="Gene3D" id="3.30.560.10">
    <property type="entry name" value="Glucose Oxidase, domain 3"/>
    <property type="match status" value="1"/>
</dbReference>
<keyword evidence="4" id="KW-0732">Signal</keyword>
<evidence type="ECO:0000256" key="5">
    <source>
        <dbReference type="ARBA" id="ARBA00022827"/>
    </source>
</evidence>
<feature type="binding site" evidence="9">
    <location>
        <begin position="513"/>
        <end position="514"/>
    </location>
    <ligand>
        <name>FAD</name>
        <dbReference type="ChEBI" id="CHEBI:57692"/>
    </ligand>
</feature>
<dbReference type="Gene3D" id="3.50.50.60">
    <property type="entry name" value="FAD/NAD(P)-binding domain"/>
    <property type="match status" value="1"/>
</dbReference>
<dbReference type="InterPro" id="IPR036188">
    <property type="entry name" value="FAD/NAD-bd_sf"/>
</dbReference>
<accession>A0A9P7RRF7</accession>
<dbReference type="Pfam" id="PF05199">
    <property type="entry name" value="GMC_oxred_C"/>
    <property type="match status" value="1"/>
</dbReference>
<dbReference type="EMBL" id="CM032189">
    <property type="protein sequence ID" value="KAG7087703.1"/>
    <property type="molecule type" value="Genomic_DNA"/>
</dbReference>
<dbReference type="PIRSF" id="PIRSF000137">
    <property type="entry name" value="Alcohol_oxidase"/>
    <property type="match status" value="1"/>
</dbReference>
<dbReference type="OrthoDB" id="269227at2759"/>
<reference evidence="11" key="1">
    <citation type="journal article" date="2021" name="Genome Biol. Evol.">
        <title>The assembled and annotated genome of the fairy-ring fungus Marasmius oreades.</title>
        <authorList>
            <person name="Hiltunen M."/>
            <person name="Ament-Velasquez S.L."/>
            <person name="Johannesson H."/>
        </authorList>
    </citation>
    <scope>NUCLEOTIDE SEQUENCE</scope>
    <source>
        <strain evidence="11">03SP1</strain>
    </source>
</reference>